<evidence type="ECO:0000313" key="4">
    <source>
        <dbReference type="Proteomes" id="UP001320899"/>
    </source>
</evidence>
<dbReference type="EMBL" id="JAOWLB010000033">
    <property type="protein sequence ID" value="MCV2891250.1"/>
    <property type="molecule type" value="Genomic_DNA"/>
</dbReference>
<feature type="chain" id="PRO_5046193987" evidence="2">
    <location>
        <begin position="21"/>
        <end position="103"/>
    </location>
</feature>
<keyword evidence="2" id="KW-0732">Signal</keyword>
<reference evidence="3 4" key="1">
    <citation type="submission" date="2022-10" db="EMBL/GenBank/DDBJ databases">
        <title>Ruegeria sp. nov., isolated from ocean surface sediments.</title>
        <authorList>
            <person name="He W."/>
            <person name="Xue H.-P."/>
            <person name="Zhang D.-F."/>
        </authorList>
    </citation>
    <scope>NUCLEOTIDE SEQUENCE [LARGE SCALE GENOMIC DNA]</scope>
    <source>
        <strain evidence="3 4">XHP0148</strain>
    </source>
</reference>
<gene>
    <name evidence="3" type="ORF">OE747_23265</name>
</gene>
<evidence type="ECO:0000313" key="3">
    <source>
        <dbReference type="EMBL" id="MCV2891250.1"/>
    </source>
</evidence>
<dbReference type="Proteomes" id="UP001320899">
    <property type="component" value="Unassembled WGS sequence"/>
</dbReference>
<keyword evidence="4" id="KW-1185">Reference proteome</keyword>
<accession>A0ABT3ARD8</accession>
<proteinExistence type="predicted"/>
<dbReference type="RefSeq" id="WP_263830851.1">
    <property type="nucleotide sequence ID" value="NZ_JAOWLB010000033.1"/>
</dbReference>
<protein>
    <submittedName>
        <fullName evidence="3">Uncharacterized protein</fullName>
    </submittedName>
</protein>
<feature type="region of interest" description="Disordered" evidence="1">
    <location>
        <begin position="53"/>
        <end position="86"/>
    </location>
</feature>
<organism evidence="3 4">
    <name type="scientific">Ruegeria aquimaris</name>
    <dbReference type="NCBI Taxonomy" id="2984333"/>
    <lineage>
        <taxon>Bacteria</taxon>
        <taxon>Pseudomonadati</taxon>
        <taxon>Pseudomonadota</taxon>
        <taxon>Alphaproteobacteria</taxon>
        <taxon>Rhodobacterales</taxon>
        <taxon>Roseobacteraceae</taxon>
        <taxon>Ruegeria</taxon>
    </lineage>
</organism>
<feature type="compositionally biased region" description="Low complexity" evidence="1">
    <location>
        <begin position="53"/>
        <end position="79"/>
    </location>
</feature>
<feature type="signal peptide" evidence="2">
    <location>
        <begin position="1"/>
        <end position="20"/>
    </location>
</feature>
<sequence>MYPIRITSLSLVLLATSTSAQDIAQTCHERASRQAGIRDTQIGDGGASIRIGGSAGVGVSRSSGPATAGAPAYAGSAASERFEQKRQQKIYRKTFETCMAGRQ</sequence>
<evidence type="ECO:0000256" key="2">
    <source>
        <dbReference type="SAM" id="SignalP"/>
    </source>
</evidence>
<comment type="caution">
    <text evidence="3">The sequence shown here is derived from an EMBL/GenBank/DDBJ whole genome shotgun (WGS) entry which is preliminary data.</text>
</comment>
<name>A0ABT3ARD8_9RHOB</name>
<evidence type="ECO:0000256" key="1">
    <source>
        <dbReference type="SAM" id="MobiDB-lite"/>
    </source>
</evidence>